<dbReference type="InterPro" id="IPR003749">
    <property type="entry name" value="ThiS/MoaD-like"/>
</dbReference>
<dbReference type="HOGENOM" id="CLU_114601_1_2_12"/>
<name>F5YDE1_LEAAZ</name>
<dbReference type="eggNOG" id="COG1977">
    <property type="taxonomic scope" value="Bacteria"/>
</dbReference>
<dbReference type="RefSeq" id="WP_015710406.1">
    <property type="nucleotide sequence ID" value="NC_015577.1"/>
</dbReference>
<dbReference type="InterPro" id="IPR012675">
    <property type="entry name" value="Beta-grasp_dom_sf"/>
</dbReference>
<dbReference type="Proteomes" id="UP000009222">
    <property type="component" value="Chromosome"/>
</dbReference>
<dbReference type="PANTHER" id="PTHR38031:SF1">
    <property type="entry name" value="SULFUR CARRIER PROTEIN CYSO"/>
    <property type="match status" value="1"/>
</dbReference>
<dbReference type="EMBL" id="CP001841">
    <property type="protein sequence ID" value="AEF83302.1"/>
    <property type="molecule type" value="Genomic_DNA"/>
</dbReference>
<gene>
    <name evidence="1" type="ordered locus">TREAZ_1612</name>
</gene>
<accession>F5YDE1</accession>
<dbReference type="AlphaFoldDB" id="F5YDE1"/>
<sequence>MPVIQIPTALRSFTERKSEITVAGATVGEAIAKLAEAYPDIKQHLYQGAELRSFINVFVGETNIKKMQALDTPVKDDDTIMLVPAIAGGIQG</sequence>
<evidence type="ECO:0000313" key="1">
    <source>
        <dbReference type="EMBL" id="AEF83302.1"/>
    </source>
</evidence>
<dbReference type="InterPro" id="IPR016155">
    <property type="entry name" value="Mopterin_synth/thiamin_S_b"/>
</dbReference>
<dbReference type="InParanoid" id="F5YDE1"/>
<reference evidence="2" key="1">
    <citation type="submission" date="2009-12" db="EMBL/GenBank/DDBJ databases">
        <title>Complete sequence of Treponema azotonutricium strain ZAS-9.</title>
        <authorList>
            <person name="Tetu S.G."/>
            <person name="Matson E."/>
            <person name="Ren Q."/>
            <person name="Seshadri R."/>
            <person name="Elbourne L."/>
            <person name="Hassan K.A."/>
            <person name="Durkin A."/>
            <person name="Radune D."/>
            <person name="Mohamoud Y."/>
            <person name="Shay R."/>
            <person name="Jin S."/>
            <person name="Zhang X."/>
            <person name="Lucey K."/>
            <person name="Ballor N.R."/>
            <person name="Ottesen E."/>
            <person name="Rosenthal R."/>
            <person name="Allen A."/>
            <person name="Leadbetter J.R."/>
            <person name="Paulsen I.T."/>
        </authorList>
    </citation>
    <scope>NUCLEOTIDE SEQUENCE [LARGE SCALE GENOMIC DNA]</scope>
    <source>
        <strain evidence="2">ATCC BAA-888 / DSM 13862 / ZAS-9</strain>
    </source>
</reference>
<evidence type="ECO:0000313" key="2">
    <source>
        <dbReference type="Proteomes" id="UP000009222"/>
    </source>
</evidence>
<keyword evidence="2" id="KW-1185">Reference proteome</keyword>
<reference evidence="1 2" key="2">
    <citation type="journal article" date="2011" name="ISME J.">
        <title>RNA-seq reveals cooperative metabolic interactions between two termite-gut spirochete species in co-culture.</title>
        <authorList>
            <person name="Rosenthal A.Z."/>
            <person name="Matson E.G."/>
            <person name="Eldar A."/>
            <person name="Leadbetter J.R."/>
        </authorList>
    </citation>
    <scope>NUCLEOTIDE SEQUENCE [LARGE SCALE GENOMIC DNA]</scope>
    <source>
        <strain evidence="2">ATCC BAA-888 / DSM 13862 / ZAS-9</strain>
    </source>
</reference>
<proteinExistence type="predicted"/>
<protein>
    <submittedName>
        <fullName evidence="1">ThiamineS</fullName>
    </submittedName>
</protein>
<dbReference type="KEGG" id="taz:TREAZ_1612"/>
<dbReference type="STRING" id="545695.TREAZ_1612"/>
<dbReference type="SUPFAM" id="SSF54285">
    <property type="entry name" value="MoaD/ThiS"/>
    <property type="match status" value="1"/>
</dbReference>
<dbReference type="Gene3D" id="3.10.20.30">
    <property type="match status" value="1"/>
</dbReference>
<organism evidence="1 2">
    <name type="scientific">Leadbettera azotonutricia (strain ATCC BAA-888 / DSM 13862 / ZAS-9)</name>
    <name type="common">Treponema azotonutricium</name>
    <dbReference type="NCBI Taxonomy" id="545695"/>
    <lineage>
        <taxon>Bacteria</taxon>
        <taxon>Pseudomonadati</taxon>
        <taxon>Spirochaetota</taxon>
        <taxon>Spirochaetia</taxon>
        <taxon>Spirochaetales</taxon>
        <taxon>Breznakiellaceae</taxon>
        <taxon>Leadbettera</taxon>
    </lineage>
</organism>
<dbReference type="OrthoDB" id="9156098at2"/>
<dbReference type="Pfam" id="PF02597">
    <property type="entry name" value="ThiS"/>
    <property type="match status" value="1"/>
</dbReference>
<dbReference type="PANTHER" id="PTHR38031">
    <property type="entry name" value="SULFUR CARRIER PROTEIN SLR0821-RELATED"/>
    <property type="match status" value="1"/>
</dbReference>
<dbReference type="InterPro" id="IPR052045">
    <property type="entry name" value="Sulfur_Carrier/Prot_Modifier"/>
</dbReference>